<name>F1YEG2_9ACTN</name>
<proteinExistence type="inferred from homology"/>
<keyword evidence="1" id="KW-0560">Oxidoreductase</keyword>
<evidence type="ECO:0000256" key="1">
    <source>
        <dbReference type="HAMAP-Rule" id="MF_00469"/>
    </source>
</evidence>
<dbReference type="GO" id="GO:0016705">
    <property type="term" value="F:oxidoreductase activity, acting on paired donors, with incorporation or reduction of molecular oxygen"/>
    <property type="evidence" value="ECO:0007669"/>
    <property type="project" value="UniProtKB-UniRule"/>
</dbReference>
<dbReference type="SMART" id="SM00450">
    <property type="entry name" value="RHOD"/>
    <property type="match status" value="1"/>
</dbReference>
<dbReference type="InterPro" id="IPR036873">
    <property type="entry name" value="Rhodanese-like_dom_sf"/>
</dbReference>
<organism evidence="4 5">
    <name type="scientific">Gordonia neofelifaecis NRRL B-59395</name>
    <dbReference type="NCBI Taxonomy" id="644548"/>
    <lineage>
        <taxon>Bacteria</taxon>
        <taxon>Bacillati</taxon>
        <taxon>Actinomycetota</taxon>
        <taxon>Actinomycetes</taxon>
        <taxon>Mycobacteriales</taxon>
        <taxon>Gordoniaceae</taxon>
        <taxon>Gordonia</taxon>
    </lineage>
</organism>
<gene>
    <name evidence="1" type="primary">trhO</name>
    <name evidence="4" type="ORF">SCNU_00415</name>
</gene>
<dbReference type="InterPro" id="IPR001763">
    <property type="entry name" value="Rhodanese-like_dom"/>
</dbReference>
<dbReference type="NCBIfam" id="NF001134">
    <property type="entry name" value="PRK00142.1-2"/>
    <property type="match status" value="1"/>
</dbReference>
<comment type="similarity">
    <text evidence="1">Belongs to the TrhO family.</text>
</comment>
<dbReference type="EC" id="1.14.-.-" evidence="1"/>
<dbReference type="InterPro" id="IPR040503">
    <property type="entry name" value="TRHO_N"/>
</dbReference>
<evidence type="ECO:0000313" key="4">
    <source>
        <dbReference type="EMBL" id="EGD56795.1"/>
    </source>
</evidence>
<feature type="compositionally biased region" description="Basic and acidic residues" evidence="2">
    <location>
        <begin position="1"/>
        <end position="10"/>
    </location>
</feature>
<comment type="catalytic activity">
    <reaction evidence="1">
        <text>uridine(34) in tRNA + AH2 + O2 = 5-hydroxyuridine(34) in tRNA + A + H2O</text>
        <dbReference type="Rhea" id="RHEA:64224"/>
        <dbReference type="Rhea" id="RHEA-COMP:11727"/>
        <dbReference type="Rhea" id="RHEA-COMP:13381"/>
        <dbReference type="ChEBI" id="CHEBI:13193"/>
        <dbReference type="ChEBI" id="CHEBI:15377"/>
        <dbReference type="ChEBI" id="CHEBI:15379"/>
        <dbReference type="ChEBI" id="CHEBI:17499"/>
        <dbReference type="ChEBI" id="CHEBI:65315"/>
        <dbReference type="ChEBI" id="CHEBI:136877"/>
    </reaction>
</comment>
<keyword evidence="4" id="KW-0808">Transferase</keyword>
<dbReference type="PANTHER" id="PTHR43268:SF6">
    <property type="entry name" value="THIOSULFATE SULFURTRANSFERASE_RHODANESE-LIKE DOMAIN-CONTAINING PROTEIN 2"/>
    <property type="match status" value="1"/>
</dbReference>
<dbReference type="EMBL" id="AEUD01000001">
    <property type="protein sequence ID" value="EGD56795.1"/>
    <property type="molecule type" value="Genomic_DNA"/>
</dbReference>
<feature type="region of interest" description="Disordered" evidence="2">
    <location>
        <begin position="1"/>
        <end position="20"/>
    </location>
</feature>
<accession>F1YEG2</accession>
<reference evidence="4 5" key="1">
    <citation type="journal article" date="2011" name="J. Bacteriol.">
        <title>Draft Genome Sequence of Gordonia neofelifaecis NRRL B-59395, a Cholesterol-Degrading Actinomycete.</title>
        <authorList>
            <person name="Ge F."/>
            <person name="Li W."/>
            <person name="Chen G."/>
            <person name="Liu Y."/>
            <person name="Zhang G."/>
            <person name="Yong B."/>
            <person name="Wang Q."/>
            <person name="Wang N."/>
            <person name="Huang Z."/>
            <person name="Li W."/>
            <person name="Wang J."/>
            <person name="Wu C."/>
            <person name="Xie Q."/>
            <person name="Liu G."/>
        </authorList>
    </citation>
    <scope>NUCLEOTIDE SEQUENCE [LARGE SCALE GENOMIC DNA]</scope>
    <source>
        <strain evidence="4 5">NRRL B-59395</strain>
    </source>
</reference>
<dbReference type="InterPro" id="IPR022111">
    <property type="entry name" value="Rhodanese_C"/>
</dbReference>
<dbReference type="Pfam" id="PF00581">
    <property type="entry name" value="Rhodanese"/>
    <property type="match status" value="1"/>
</dbReference>
<dbReference type="Proteomes" id="UP000035065">
    <property type="component" value="Unassembled WGS sequence"/>
</dbReference>
<feature type="domain" description="Rhodanese" evidence="3">
    <location>
        <begin position="246"/>
        <end position="341"/>
    </location>
</feature>
<sequence>MLRSGVEKWNPDTSVRGPSADVAPIWNPELLARGAALMTLSKLQGELAWLTPADRVAEVGRSDDAGDSTLGASVPGMTILLGDASVFSSEHDVRDAAARQARPATTRRGRDPYPCTVATPKIVLFYVFAPLPDPEAIRLWQQSVCESAGLRGRIIVSPHGINATVGGDIRAVKRYVRATRSYPAFKGADIKWSDGTGADFPRLSVKVRPEIVTFGVPDELRIDDSGIIGGGTRLAPEQVHELMDERGDEVVFLDGRNKIEGEIGRFRNAVVPDINTTRDFIPLIESGALDHLKERPVVTYCTGGVRCEVLSALMTARGFREVYQLDGGIVRYGETYGDRGLWEGSLYVFDKRMKVDFSSDAAVIGKCIRCGSPTSDVVNYPDGDGRDLAVVCTDCRSGLES</sequence>
<keyword evidence="5" id="KW-1185">Reference proteome</keyword>
<dbReference type="Gene3D" id="3.30.70.100">
    <property type="match status" value="1"/>
</dbReference>
<protein>
    <recommendedName>
        <fullName evidence="1">tRNA uridine(34) hydroxylase</fullName>
        <ecNumber evidence="1">1.14.-.-</ecNumber>
    </recommendedName>
    <alternativeName>
        <fullName evidence="1">tRNA hydroxylation protein O</fullName>
    </alternativeName>
</protein>
<dbReference type="HAMAP" id="MF_00469">
    <property type="entry name" value="TrhO"/>
    <property type="match status" value="1"/>
</dbReference>
<dbReference type="InterPro" id="IPR020936">
    <property type="entry name" value="TrhO"/>
</dbReference>
<evidence type="ECO:0000256" key="2">
    <source>
        <dbReference type="SAM" id="MobiDB-lite"/>
    </source>
</evidence>
<evidence type="ECO:0000259" key="3">
    <source>
        <dbReference type="PROSITE" id="PS50206"/>
    </source>
</evidence>
<comment type="caution">
    <text evidence="4">The sequence shown here is derived from an EMBL/GenBank/DDBJ whole genome shotgun (WGS) entry which is preliminary data.</text>
</comment>
<dbReference type="Pfam" id="PF12368">
    <property type="entry name" value="Rhodanese_C"/>
    <property type="match status" value="1"/>
</dbReference>
<dbReference type="GO" id="GO:0006400">
    <property type="term" value="P:tRNA modification"/>
    <property type="evidence" value="ECO:0007669"/>
    <property type="project" value="UniProtKB-UniRule"/>
</dbReference>
<dbReference type="AlphaFoldDB" id="F1YEG2"/>
<dbReference type="Pfam" id="PF17773">
    <property type="entry name" value="UPF0176_N"/>
    <property type="match status" value="1"/>
</dbReference>
<dbReference type="Gene3D" id="3.40.250.10">
    <property type="entry name" value="Rhodanese-like domain"/>
    <property type="match status" value="1"/>
</dbReference>
<dbReference type="eggNOG" id="COG1054">
    <property type="taxonomic scope" value="Bacteria"/>
</dbReference>
<dbReference type="PANTHER" id="PTHR43268">
    <property type="entry name" value="THIOSULFATE SULFURTRANSFERASE/RHODANESE-LIKE DOMAIN-CONTAINING PROTEIN 2"/>
    <property type="match status" value="1"/>
</dbReference>
<comment type="function">
    <text evidence="1">Catalyzes oxygen-dependent 5-hydroxyuridine (ho5U) modification at position 34 in tRNAs.</text>
</comment>
<dbReference type="SUPFAM" id="SSF52821">
    <property type="entry name" value="Rhodanese/Cell cycle control phosphatase"/>
    <property type="match status" value="1"/>
</dbReference>
<evidence type="ECO:0000313" key="5">
    <source>
        <dbReference type="Proteomes" id="UP000035065"/>
    </source>
</evidence>
<dbReference type="GO" id="GO:0016740">
    <property type="term" value="F:transferase activity"/>
    <property type="evidence" value="ECO:0007669"/>
    <property type="project" value="UniProtKB-KW"/>
</dbReference>
<dbReference type="CDD" id="cd01518">
    <property type="entry name" value="RHOD_YceA"/>
    <property type="match status" value="1"/>
</dbReference>
<dbReference type="STRING" id="644548.SCNU_00415"/>
<keyword evidence="1" id="KW-0819">tRNA processing</keyword>
<dbReference type="PROSITE" id="PS50206">
    <property type="entry name" value="RHODANESE_3"/>
    <property type="match status" value="1"/>
</dbReference>